<evidence type="ECO:0000313" key="3">
    <source>
        <dbReference type="Proteomes" id="UP000190105"/>
    </source>
</evidence>
<feature type="compositionally biased region" description="Acidic residues" evidence="1">
    <location>
        <begin position="204"/>
        <end position="218"/>
    </location>
</feature>
<name>A0A1T4YBC0_9CLOT</name>
<sequence>MMSKKTAINRIDLGMTRIAGYTLYDEVSREFQETTPKEVKDLINRGQVNGLKLVDGEIELDKDVFCMSNLMVKSAVGKYRTLYPTTSIVNCMYAVVRVIETDNGRLYEIINNKCARVKVTPEKLKILMEIGYVAGVKMGACGEIELCKGVTIEDKRTKPEQFESITQTEVKEHEQSLPDINIEEEKDLTVEGNEKSAEKSVESVADESDTPVEQEDNSSEIVFDSLDVPEVHADGNTISDDMSTPLDNTEVNEGDSPSKEQVEEKKTTTPRKNKKK</sequence>
<protein>
    <submittedName>
        <fullName evidence="2">Uncharacterized protein</fullName>
    </submittedName>
</protein>
<keyword evidence="3" id="KW-1185">Reference proteome</keyword>
<feature type="compositionally biased region" description="Basic and acidic residues" evidence="1">
    <location>
        <begin position="256"/>
        <end position="267"/>
    </location>
</feature>
<accession>A0A1T4YBC0</accession>
<proteinExistence type="predicted"/>
<evidence type="ECO:0000256" key="1">
    <source>
        <dbReference type="SAM" id="MobiDB-lite"/>
    </source>
</evidence>
<reference evidence="3" key="1">
    <citation type="submission" date="2017-02" db="EMBL/GenBank/DDBJ databases">
        <authorList>
            <person name="Varghese N."/>
            <person name="Submissions S."/>
        </authorList>
    </citation>
    <scope>NUCLEOTIDE SEQUENCE [LARGE SCALE GENOMIC DNA]</scope>
    <source>
        <strain evidence="3">USBA 833</strain>
    </source>
</reference>
<dbReference type="EMBL" id="FUYH01000030">
    <property type="protein sequence ID" value="SKA98601.1"/>
    <property type="molecule type" value="Genomic_DNA"/>
</dbReference>
<evidence type="ECO:0000313" key="2">
    <source>
        <dbReference type="EMBL" id="SKA98601.1"/>
    </source>
</evidence>
<dbReference type="AlphaFoldDB" id="A0A1T4YBC0"/>
<gene>
    <name evidence="2" type="ORF">SAMN05443428_13014</name>
</gene>
<feature type="compositionally biased region" description="Basic and acidic residues" evidence="1">
    <location>
        <begin position="187"/>
        <end position="201"/>
    </location>
</feature>
<organism evidence="2 3">
    <name type="scientific">Caloramator quimbayensis</name>
    <dbReference type="NCBI Taxonomy" id="1147123"/>
    <lineage>
        <taxon>Bacteria</taxon>
        <taxon>Bacillati</taxon>
        <taxon>Bacillota</taxon>
        <taxon>Clostridia</taxon>
        <taxon>Eubacteriales</taxon>
        <taxon>Clostridiaceae</taxon>
        <taxon>Caloramator</taxon>
    </lineage>
</organism>
<feature type="region of interest" description="Disordered" evidence="1">
    <location>
        <begin position="166"/>
        <end position="276"/>
    </location>
</feature>
<feature type="compositionally biased region" description="Polar residues" evidence="1">
    <location>
        <begin position="236"/>
        <end position="251"/>
    </location>
</feature>
<dbReference type="Proteomes" id="UP000190105">
    <property type="component" value="Unassembled WGS sequence"/>
</dbReference>